<keyword evidence="2" id="KW-1185">Reference proteome</keyword>
<evidence type="ECO:0000313" key="1">
    <source>
        <dbReference type="EMBL" id="TFY62776.1"/>
    </source>
</evidence>
<proteinExistence type="predicted"/>
<sequence length="372" mass="41415">MFSRATRAPAMSTLRRYPVQLASARHIQPRCISASWTMFGLHHALSTTQRKTRPGRRRPWFSTLDPTRLSPTDYCDLSGKLNARPLCEVKIDGGFLLNLHYGMEQNAALRFPPDTRGFFYYHPTSTPRVSDDPNGRPEDGLRVLVGELRFRLTRTNDPACFAEGQDLRHTDGLPWSVPFERIATSPAAHDLRAILLRDGLISEEQLEGEREHVRMRRSGLSSRRVMSSLGEPFSANLCRRRWYIAVDSVAGPAGPERKGVPLQNAFLQPDRRPYFSGRMVCCLERSSLPEHAHLPALVIRVLKITDPLVPLTPLPPERSIDVPVEGALISRKGSPRLIRVSRSSALLPLLLGAEAASASDPIPSKPGISCSP</sequence>
<name>A0A4Y9YJQ0_9AGAM</name>
<gene>
    <name evidence="1" type="ORF">EVG20_g6580</name>
</gene>
<dbReference type="OrthoDB" id="3067792at2759"/>
<comment type="caution">
    <text evidence="1">The sequence shown here is derived from an EMBL/GenBank/DDBJ whole genome shotgun (WGS) entry which is preliminary data.</text>
</comment>
<organism evidence="1 2">
    <name type="scientific">Dentipellis fragilis</name>
    <dbReference type="NCBI Taxonomy" id="205917"/>
    <lineage>
        <taxon>Eukaryota</taxon>
        <taxon>Fungi</taxon>
        <taxon>Dikarya</taxon>
        <taxon>Basidiomycota</taxon>
        <taxon>Agaricomycotina</taxon>
        <taxon>Agaricomycetes</taxon>
        <taxon>Russulales</taxon>
        <taxon>Hericiaceae</taxon>
        <taxon>Dentipellis</taxon>
    </lineage>
</organism>
<accession>A0A4Y9YJQ0</accession>
<evidence type="ECO:0000313" key="2">
    <source>
        <dbReference type="Proteomes" id="UP000298327"/>
    </source>
</evidence>
<dbReference type="AlphaFoldDB" id="A0A4Y9YJQ0"/>
<dbReference type="Proteomes" id="UP000298327">
    <property type="component" value="Unassembled WGS sequence"/>
</dbReference>
<dbReference type="EMBL" id="SEOQ01000447">
    <property type="protein sequence ID" value="TFY62776.1"/>
    <property type="molecule type" value="Genomic_DNA"/>
</dbReference>
<protein>
    <submittedName>
        <fullName evidence="1">Uncharacterized protein</fullName>
    </submittedName>
</protein>
<reference evidence="1 2" key="1">
    <citation type="submission" date="2019-02" db="EMBL/GenBank/DDBJ databases">
        <title>Genome sequencing of the rare red list fungi Dentipellis fragilis.</title>
        <authorList>
            <person name="Buettner E."/>
            <person name="Kellner H."/>
        </authorList>
    </citation>
    <scope>NUCLEOTIDE SEQUENCE [LARGE SCALE GENOMIC DNA]</scope>
    <source>
        <strain evidence="1 2">DSM 105465</strain>
    </source>
</reference>